<comment type="caution">
    <text evidence="4">The sequence shown here is derived from an EMBL/GenBank/DDBJ whole genome shotgun (WGS) entry which is preliminary data.</text>
</comment>
<dbReference type="Proteomes" id="UP000812966">
    <property type="component" value="Unassembled WGS sequence"/>
</dbReference>
<dbReference type="Gene3D" id="2.40.70.10">
    <property type="entry name" value="Acid Proteases"/>
    <property type="match status" value="2"/>
</dbReference>
<proteinExistence type="inferred from homology"/>
<evidence type="ECO:0000313" key="5">
    <source>
        <dbReference type="Proteomes" id="UP000812966"/>
    </source>
</evidence>
<evidence type="ECO:0000313" key="4">
    <source>
        <dbReference type="EMBL" id="KAG7567066.1"/>
    </source>
</evidence>
<dbReference type="PANTHER" id="PTHR47966:SF75">
    <property type="entry name" value="ENDOPEPTIDASE (CTSD), PUTATIVE (AFU_ORTHOLOGUE AFUA_4G07040)-RELATED"/>
    <property type="match status" value="1"/>
</dbReference>
<keyword evidence="2" id="KW-0378">Hydrolase</keyword>
<dbReference type="PROSITE" id="PS51767">
    <property type="entry name" value="PEPTIDASE_A1"/>
    <property type="match status" value="1"/>
</dbReference>
<dbReference type="Pfam" id="PF00026">
    <property type="entry name" value="Asp"/>
    <property type="match status" value="1"/>
</dbReference>
<keyword evidence="5" id="KW-1185">Reference proteome</keyword>
<dbReference type="OrthoDB" id="2747330at2759"/>
<comment type="similarity">
    <text evidence="1">Belongs to the peptidase A1 family.</text>
</comment>
<dbReference type="SUPFAM" id="SSF50630">
    <property type="entry name" value="Acid proteases"/>
    <property type="match status" value="1"/>
</dbReference>
<dbReference type="InterPro" id="IPR021109">
    <property type="entry name" value="Peptidase_aspartic_dom_sf"/>
</dbReference>
<dbReference type="GO" id="GO:0006508">
    <property type="term" value="P:proteolysis"/>
    <property type="evidence" value="ECO:0007669"/>
    <property type="project" value="InterPro"/>
</dbReference>
<accession>A0A8K0JR46</accession>
<evidence type="ECO:0000256" key="1">
    <source>
        <dbReference type="ARBA" id="ARBA00007447"/>
    </source>
</evidence>
<dbReference type="InterPro" id="IPR033121">
    <property type="entry name" value="PEPTIDASE_A1"/>
</dbReference>
<gene>
    <name evidence="4" type="ORF">FFLO_01192</name>
</gene>
<evidence type="ECO:0000256" key="2">
    <source>
        <dbReference type="ARBA" id="ARBA00022750"/>
    </source>
</evidence>
<feature type="domain" description="Peptidase A1" evidence="3">
    <location>
        <begin position="1"/>
        <end position="212"/>
    </location>
</feature>
<keyword evidence="2" id="KW-0645">Protease</keyword>
<dbReference type="AlphaFoldDB" id="A0A8K0JR46"/>
<organism evidence="4 5">
    <name type="scientific">Filobasidium floriforme</name>
    <dbReference type="NCBI Taxonomy" id="5210"/>
    <lineage>
        <taxon>Eukaryota</taxon>
        <taxon>Fungi</taxon>
        <taxon>Dikarya</taxon>
        <taxon>Basidiomycota</taxon>
        <taxon>Agaricomycotina</taxon>
        <taxon>Tremellomycetes</taxon>
        <taxon>Filobasidiales</taxon>
        <taxon>Filobasidiaceae</taxon>
        <taxon>Filobasidium</taxon>
    </lineage>
</organism>
<keyword evidence="2" id="KW-0064">Aspartyl protease</keyword>
<evidence type="ECO:0000259" key="3">
    <source>
        <dbReference type="PROSITE" id="PS51767"/>
    </source>
</evidence>
<dbReference type="PANTHER" id="PTHR47966">
    <property type="entry name" value="BETA-SITE APP-CLEAVING ENZYME, ISOFORM A-RELATED"/>
    <property type="match status" value="1"/>
</dbReference>
<sequence>MLIDTGSADTWIGNKDCKNCRVTLSSDDSSTFKLGTKNFDITYGLGYAAMTSATDKFGIAGMFVDQFDFGSAHTVDDQFANPATPFVGILGTAQGVLTAQGVRNLPERLMDTGVIPNAVVAYALGRVADGENTGQLTIGGYDAGKMNAATTQILDVADKSGFWNTRMGAVMVDGDVAVQEGRVVILDTGTTLMYLPPADADAIHLLIEGAAP</sequence>
<dbReference type="PROSITE" id="PS00141">
    <property type="entry name" value="ASP_PROTEASE"/>
    <property type="match status" value="1"/>
</dbReference>
<dbReference type="CDD" id="cd05471">
    <property type="entry name" value="pepsin_like"/>
    <property type="match status" value="1"/>
</dbReference>
<protein>
    <recommendedName>
        <fullName evidence="3">Peptidase A1 domain-containing protein</fullName>
    </recommendedName>
</protein>
<dbReference type="GO" id="GO:0004190">
    <property type="term" value="F:aspartic-type endopeptidase activity"/>
    <property type="evidence" value="ECO:0007669"/>
    <property type="project" value="UniProtKB-KW"/>
</dbReference>
<reference evidence="4" key="1">
    <citation type="submission" date="2020-04" db="EMBL/GenBank/DDBJ databases">
        <title>Analysis of mating type loci in Filobasidium floriforme.</title>
        <authorList>
            <person name="Nowrousian M."/>
        </authorList>
    </citation>
    <scope>NUCLEOTIDE SEQUENCE</scope>
    <source>
        <strain evidence="4">CBS 6242</strain>
    </source>
</reference>
<name>A0A8K0JR46_9TREE</name>
<dbReference type="InterPro" id="IPR001461">
    <property type="entry name" value="Aspartic_peptidase_A1"/>
</dbReference>
<dbReference type="InterPro" id="IPR034164">
    <property type="entry name" value="Pepsin-like_dom"/>
</dbReference>
<dbReference type="EMBL" id="JABELV010000016">
    <property type="protein sequence ID" value="KAG7567066.1"/>
    <property type="molecule type" value="Genomic_DNA"/>
</dbReference>
<dbReference type="InterPro" id="IPR001969">
    <property type="entry name" value="Aspartic_peptidase_AS"/>
</dbReference>